<keyword evidence="2" id="KW-1185">Reference proteome</keyword>
<organism evidence="1 2">
    <name type="scientific">Mycena pura</name>
    <dbReference type="NCBI Taxonomy" id="153505"/>
    <lineage>
        <taxon>Eukaryota</taxon>
        <taxon>Fungi</taxon>
        <taxon>Dikarya</taxon>
        <taxon>Basidiomycota</taxon>
        <taxon>Agaricomycotina</taxon>
        <taxon>Agaricomycetes</taxon>
        <taxon>Agaricomycetidae</taxon>
        <taxon>Agaricales</taxon>
        <taxon>Marasmiineae</taxon>
        <taxon>Mycenaceae</taxon>
        <taxon>Mycena</taxon>
    </lineage>
</organism>
<gene>
    <name evidence="1" type="ORF">GGX14DRAFT_654533</name>
</gene>
<comment type="caution">
    <text evidence="1">The sequence shown here is derived from an EMBL/GenBank/DDBJ whole genome shotgun (WGS) entry which is preliminary data.</text>
</comment>
<evidence type="ECO:0000313" key="2">
    <source>
        <dbReference type="Proteomes" id="UP001219525"/>
    </source>
</evidence>
<sequence length="369" mass="41092">MRRPRAKGPPCAIHDLSPVSAPGSTHYLPHSRPSALAPWRLNVVVYSRDPTPPGAERMHALSFELPHPESLSLSSDAVKIARALGRCINLKELSVYCEGHHIFSPSPVAIQGWIVSKCPFRLTKFTNAYFRNSFLSGFWSAQAEIRVLSLPAFAQTFPCYDDQLPNLIAVEAADLQALPTGRPLQRIQVGFPRDFQDFSILARFSPTLTTLNLFQGYRNYTFYLRTVEIVARHLPMLLHFGIGEICTLHTQIQASDESPLPALAKLTRLETLFLYTHNIATFRDATNNILYPVNTPLDLKTFGLAIMDACPQLLQAAIGAHVYRTAIQERKGDKGSELTCTLTRSEVGEVLSLNGTGFEFPAVSKFWEP</sequence>
<accession>A0AAD6V6C1</accession>
<protein>
    <submittedName>
        <fullName evidence="1">Uncharacterized protein</fullName>
    </submittedName>
</protein>
<dbReference type="EMBL" id="JARJCW010000056">
    <property type="protein sequence ID" value="KAJ7202029.1"/>
    <property type="molecule type" value="Genomic_DNA"/>
</dbReference>
<dbReference type="AlphaFoldDB" id="A0AAD6V6C1"/>
<dbReference type="Proteomes" id="UP001219525">
    <property type="component" value="Unassembled WGS sequence"/>
</dbReference>
<proteinExistence type="predicted"/>
<evidence type="ECO:0000313" key="1">
    <source>
        <dbReference type="EMBL" id="KAJ7202029.1"/>
    </source>
</evidence>
<name>A0AAD6V6C1_9AGAR</name>
<reference evidence="1" key="1">
    <citation type="submission" date="2023-03" db="EMBL/GenBank/DDBJ databases">
        <title>Massive genome expansion in bonnet fungi (Mycena s.s.) driven by repeated elements and novel gene families across ecological guilds.</title>
        <authorList>
            <consortium name="Lawrence Berkeley National Laboratory"/>
            <person name="Harder C.B."/>
            <person name="Miyauchi S."/>
            <person name="Viragh M."/>
            <person name="Kuo A."/>
            <person name="Thoen E."/>
            <person name="Andreopoulos B."/>
            <person name="Lu D."/>
            <person name="Skrede I."/>
            <person name="Drula E."/>
            <person name="Henrissat B."/>
            <person name="Morin E."/>
            <person name="Kohler A."/>
            <person name="Barry K."/>
            <person name="LaButti K."/>
            <person name="Morin E."/>
            <person name="Salamov A."/>
            <person name="Lipzen A."/>
            <person name="Mereny Z."/>
            <person name="Hegedus B."/>
            <person name="Baldrian P."/>
            <person name="Stursova M."/>
            <person name="Weitz H."/>
            <person name="Taylor A."/>
            <person name="Grigoriev I.V."/>
            <person name="Nagy L.G."/>
            <person name="Martin F."/>
            <person name="Kauserud H."/>
        </authorList>
    </citation>
    <scope>NUCLEOTIDE SEQUENCE</scope>
    <source>
        <strain evidence="1">9144</strain>
    </source>
</reference>